<keyword evidence="2" id="KW-0812">Transmembrane</keyword>
<protein>
    <submittedName>
        <fullName evidence="4">VWA domain-containing protein</fullName>
    </submittedName>
</protein>
<dbReference type="Pfam" id="PF13519">
    <property type="entry name" value="VWA_2"/>
    <property type="match status" value="1"/>
</dbReference>
<feature type="transmembrane region" description="Helical" evidence="2">
    <location>
        <begin position="39"/>
        <end position="58"/>
    </location>
</feature>
<dbReference type="Proteomes" id="UP000668403">
    <property type="component" value="Unassembled WGS sequence"/>
</dbReference>
<feature type="transmembrane region" description="Helical" evidence="2">
    <location>
        <begin position="6"/>
        <end position="27"/>
    </location>
</feature>
<evidence type="ECO:0000313" key="4">
    <source>
        <dbReference type="EMBL" id="MBO2990867.1"/>
    </source>
</evidence>
<dbReference type="PROSITE" id="PS50234">
    <property type="entry name" value="VWFA"/>
    <property type="match status" value="1"/>
</dbReference>
<feature type="compositionally biased region" description="Polar residues" evidence="1">
    <location>
        <begin position="223"/>
        <end position="233"/>
    </location>
</feature>
<dbReference type="EMBL" id="JAGFBF010000005">
    <property type="protein sequence ID" value="MBO2990867.1"/>
    <property type="molecule type" value="Genomic_DNA"/>
</dbReference>
<keyword evidence="5" id="KW-1185">Reference proteome</keyword>
<keyword evidence="2" id="KW-0472">Membrane</keyword>
<proteinExistence type="predicted"/>
<feature type="region of interest" description="Disordered" evidence="1">
    <location>
        <begin position="214"/>
        <end position="241"/>
    </location>
</feature>
<keyword evidence="2" id="KW-1133">Transmembrane helix</keyword>
<dbReference type="Gene3D" id="3.40.50.410">
    <property type="entry name" value="von Willebrand factor, type A domain"/>
    <property type="match status" value="1"/>
</dbReference>
<evidence type="ECO:0000256" key="2">
    <source>
        <dbReference type="SAM" id="Phobius"/>
    </source>
</evidence>
<evidence type="ECO:0000259" key="3">
    <source>
        <dbReference type="PROSITE" id="PS50234"/>
    </source>
</evidence>
<dbReference type="SUPFAM" id="SSF53300">
    <property type="entry name" value="vWA-like"/>
    <property type="match status" value="1"/>
</dbReference>
<comment type="caution">
    <text evidence="4">The sequence shown here is derived from an EMBL/GenBank/DDBJ whole genome shotgun (WGS) entry which is preliminary data.</text>
</comment>
<reference evidence="4" key="1">
    <citation type="submission" date="2021-03" db="EMBL/GenBank/DDBJ databases">
        <title>Leucobacter chromiisoli sp. nov., isolated from chromium-containing soil of chemical plant.</title>
        <authorList>
            <person name="Xu Z."/>
        </authorList>
    </citation>
    <scope>NUCLEOTIDE SEQUENCE</scope>
    <source>
        <strain evidence="4">K 70/01</strain>
    </source>
</reference>
<dbReference type="SMART" id="SM00327">
    <property type="entry name" value="VWA"/>
    <property type="match status" value="1"/>
</dbReference>
<name>A0A939TS98_9MICO</name>
<evidence type="ECO:0000256" key="1">
    <source>
        <dbReference type="SAM" id="MobiDB-lite"/>
    </source>
</evidence>
<feature type="compositionally biased region" description="Low complexity" evidence="1">
    <location>
        <begin position="342"/>
        <end position="351"/>
    </location>
</feature>
<dbReference type="AlphaFoldDB" id="A0A939TS98"/>
<dbReference type="InterPro" id="IPR002035">
    <property type="entry name" value="VWF_A"/>
</dbReference>
<organism evidence="4 5">
    <name type="scientific">Leucobacter tardus</name>
    <dbReference type="NCBI Taxonomy" id="501483"/>
    <lineage>
        <taxon>Bacteria</taxon>
        <taxon>Bacillati</taxon>
        <taxon>Actinomycetota</taxon>
        <taxon>Actinomycetes</taxon>
        <taxon>Micrococcales</taxon>
        <taxon>Microbacteriaceae</taxon>
        <taxon>Leucobacter</taxon>
    </lineage>
</organism>
<gene>
    <name evidence="4" type="ORF">J4H85_12755</name>
</gene>
<feature type="region of interest" description="Disordered" evidence="1">
    <location>
        <begin position="336"/>
        <end position="358"/>
    </location>
</feature>
<dbReference type="InterPro" id="IPR036465">
    <property type="entry name" value="vWFA_dom_sf"/>
</dbReference>
<evidence type="ECO:0000313" key="5">
    <source>
        <dbReference type="Proteomes" id="UP000668403"/>
    </source>
</evidence>
<dbReference type="RefSeq" id="WP_208240173.1">
    <property type="nucleotide sequence ID" value="NZ_BAAAQU010000002.1"/>
</dbReference>
<accession>A0A939TS98</accession>
<feature type="domain" description="VWFA" evidence="3">
    <location>
        <begin position="71"/>
        <end position="269"/>
    </location>
</feature>
<dbReference type="CDD" id="cd00198">
    <property type="entry name" value="vWFA"/>
    <property type="match status" value="1"/>
</dbReference>
<sequence length="358" mass="37111">MTFSPVIHPLLLGLVAFGALALCGVALARTRRGRERLLWGGRVLFVLACVAMLARPGVPGGASETYATDADVFIVLDTTASIVAEDWGDGEPRLTGARADVEAIAAQYPGARFSLITFDATTEVRLPLTTDTAALHSAMAVLSPEVTSRSAGSSISQAQSVLRDVLRGAADSGQDRSRIVFYLGDGEQTAASEPGSFADSAQFIDTGLVLGYGTASGGPMRETTPNPSVSTDPFGSDAPESADGYIEYQGAPALSVIDVENLEQIATQLGVDTEIRTAGAPVELPEAPPVTVQQEAGQVGNVIELYWIPALVAALWLAVEIARIVAALVRLRDPAPATGRSGADAADAHIAGGERGRS</sequence>